<comment type="caution">
    <text evidence="3">The sequence shown here is derived from an EMBL/GenBank/DDBJ whole genome shotgun (WGS) entry which is preliminary data.</text>
</comment>
<evidence type="ECO:0000259" key="2">
    <source>
        <dbReference type="PROSITE" id="PS51352"/>
    </source>
</evidence>
<dbReference type="Pfam" id="PF08534">
    <property type="entry name" value="Redoxin"/>
    <property type="match status" value="1"/>
</dbReference>
<dbReference type="NCBIfam" id="NF047696">
    <property type="entry name" value="ThlDiSintTplARhiz"/>
    <property type="match status" value="1"/>
</dbReference>
<dbReference type="PROSITE" id="PS51352">
    <property type="entry name" value="THIOREDOXIN_2"/>
    <property type="match status" value="1"/>
</dbReference>
<proteinExistence type="predicted"/>
<dbReference type="SUPFAM" id="SSF52833">
    <property type="entry name" value="Thioredoxin-like"/>
    <property type="match status" value="1"/>
</dbReference>
<keyword evidence="3" id="KW-0413">Isomerase</keyword>
<dbReference type="InterPro" id="IPR036249">
    <property type="entry name" value="Thioredoxin-like_sf"/>
</dbReference>
<dbReference type="Gene3D" id="3.40.30.10">
    <property type="entry name" value="Glutaredoxin"/>
    <property type="match status" value="1"/>
</dbReference>
<evidence type="ECO:0000256" key="1">
    <source>
        <dbReference type="SAM" id="Phobius"/>
    </source>
</evidence>
<evidence type="ECO:0000313" key="4">
    <source>
        <dbReference type="Proteomes" id="UP000528286"/>
    </source>
</evidence>
<dbReference type="EMBL" id="JACIEZ010000004">
    <property type="protein sequence ID" value="MBB4065115.1"/>
    <property type="molecule type" value="Genomic_DNA"/>
</dbReference>
<keyword evidence="1" id="KW-0472">Membrane</keyword>
<evidence type="ECO:0000313" key="3">
    <source>
        <dbReference type="EMBL" id="MBB4065115.1"/>
    </source>
</evidence>
<name>A0A7W6J5E5_9HYPH</name>
<dbReference type="InterPro" id="IPR013766">
    <property type="entry name" value="Thioredoxin_domain"/>
</dbReference>
<dbReference type="PANTHER" id="PTHR42852">
    <property type="entry name" value="THIOL:DISULFIDE INTERCHANGE PROTEIN DSBE"/>
    <property type="match status" value="1"/>
</dbReference>
<accession>A0A7W6J5E5</accession>
<feature type="transmembrane region" description="Helical" evidence="1">
    <location>
        <begin position="12"/>
        <end position="32"/>
    </location>
</feature>
<keyword evidence="4" id="KW-1185">Reference proteome</keyword>
<dbReference type="InterPro" id="IPR050553">
    <property type="entry name" value="Thioredoxin_ResA/DsbE_sf"/>
</dbReference>
<feature type="domain" description="Thioredoxin" evidence="2">
    <location>
        <begin position="78"/>
        <end position="224"/>
    </location>
</feature>
<reference evidence="3 4" key="1">
    <citation type="submission" date="2020-08" db="EMBL/GenBank/DDBJ databases">
        <title>Genomic Encyclopedia of Type Strains, Phase IV (KMG-IV): sequencing the most valuable type-strain genomes for metagenomic binning, comparative biology and taxonomic classification.</title>
        <authorList>
            <person name="Goeker M."/>
        </authorList>
    </citation>
    <scope>NUCLEOTIDE SEQUENCE [LARGE SCALE GENOMIC DNA]</scope>
    <source>
        <strain evidence="3 4">DSM 29853</strain>
    </source>
</reference>
<dbReference type="GO" id="GO:0016853">
    <property type="term" value="F:isomerase activity"/>
    <property type="evidence" value="ECO:0007669"/>
    <property type="project" value="UniProtKB-KW"/>
</dbReference>
<keyword evidence="1" id="KW-1133">Transmembrane helix</keyword>
<gene>
    <name evidence="3" type="ORF">GGR23_002316</name>
</gene>
<dbReference type="GO" id="GO:0016491">
    <property type="term" value="F:oxidoreductase activity"/>
    <property type="evidence" value="ECO:0007669"/>
    <property type="project" value="InterPro"/>
</dbReference>
<dbReference type="InterPro" id="IPR013740">
    <property type="entry name" value="Redoxin"/>
</dbReference>
<dbReference type="PANTHER" id="PTHR42852:SF13">
    <property type="entry name" value="PROTEIN DIPZ"/>
    <property type="match status" value="1"/>
</dbReference>
<organism evidence="3 4">
    <name type="scientific">Gellertiella hungarica</name>
    <dbReference type="NCBI Taxonomy" id="1572859"/>
    <lineage>
        <taxon>Bacteria</taxon>
        <taxon>Pseudomonadati</taxon>
        <taxon>Pseudomonadota</taxon>
        <taxon>Alphaproteobacteria</taxon>
        <taxon>Hyphomicrobiales</taxon>
        <taxon>Rhizobiaceae</taxon>
        <taxon>Gellertiella</taxon>
    </lineage>
</organism>
<dbReference type="CDD" id="cd02966">
    <property type="entry name" value="TlpA_like_family"/>
    <property type="match status" value="1"/>
</dbReference>
<protein>
    <submittedName>
        <fullName evidence="3">Thiol-disulfide isomerase/thioredoxin</fullName>
    </submittedName>
</protein>
<dbReference type="AlphaFoldDB" id="A0A7W6J5E5"/>
<keyword evidence="1" id="KW-0812">Transmembrane</keyword>
<dbReference type="Proteomes" id="UP000528286">
    <property type="component" value="Unassembled WGS sequence"/>
</dbReference>
<sequence>MTVKKPLGLPPVLLIAAALVAGGLAGVAAVYVNGAGSGNAGQASGGTVASASQCQIPPARKAAFAAAAKGAVAAMTPLDPPRLLDGVGFKSPDGKDLTLKDFAGKTVLLNLWATWCFPCREEMPALDRLENLAGGNAFEVVAVNIDTGSDEKPKAFLTETGIKHLKSYRDSSMGIFNALKKEGLALGLPVSLLIDEKGCVLGSMNGPAAWDGPEARALIEAAGS</sequence>
<dbReference type="RefSeq" id="WP_183366427.1">
    <property type="nucleotide sequence ID" value="NZ_JACIEZ010000004.1"/>
</dbReference>